<name>A0ABW4NB12_9SPHN</name>
<evidence type="ECO:0000256" key="5">
    <source>
        <dbReference type="ARBA" id="ARBA00022989"/>
    </source>
</evidence>
<dbReference type="Gene3D" id="1.20.1250.20">
    <property type="entry name" value="MFS general substrate transporter like domains"/>
    <property type="match status" value="2"/>
</dbReference>
<evidence type="ECO:0000256" key="4">
    <source>
        <dbReference type="ARBA" id="ARBA00022692"/>
    </source>
</evidence>
<dbReference type="PROSITE" id="PS50850">
    <property type="entry name" value="MFS"/>
    <property type="match status" value="1"/>
</dbReference>
<dbReference type="Pfam" id="PF07690">
    <property type="entry name" value="MFS_1"/>
    <property type="match status" value="2"/>
</dbReference>
<dbReference type="InterPro" id="IPR020846">
    <property type="entry name" value="MFS_dom"/>
</dbReference>
<protein>
    <submittedName>
        <fullName evidence="9">AmpG family muropeptide MFS transporter</fullName>
    </submittedName>
</protein>
<dbReference type="RefSeq" id="WP_380939591.1">
    <property type="nucleotide sequence ID" value="NZ_JBHUFC010000002.1"/>
</dbReference>
<keyword evidence="5 7" id="KW-1133">Transmembrane helix</keyword>
<feature type="transmembrane region" description="Helical" evidence="7">
    <location>
        <begin position="240"/>
        <end position="263"/>
    </location>
</feature>
<keyword evidence="10" id="KW-1185">Reference proteome</keyword>
<evidence type="ECO:0000313" key="10">
    <source>
        <dbReference type="Proteomes" id="UP001597283"/>
    </source>
</evidence>
<dbReference type="PANTHER" id="PTHR12778">
    <property type="entry name" value="SOLUTE CARRIER FAMILY 33 ACETYL-COA TRANSPORTER -RELATED"/>
    <property type="match status" value="1"/>
</dbReference>
<keyword evidence="4 7" id="KW-0812">Transmembrane</keyword>
<comment type="similarity">
    <text evidence="2">Belongs to the major facilitator superfamily.</text>
</comment>
<keyword evidence="3" id="KW-0813">Transport</keyword>
<organism evidence="9 10">
    <name type="scientific">Sphingomonas floccifaciens</name>
    <dbReference type="NCBI Taxonomy" id="1844115"/>
    <lineage>
        <taxon>Bacteria</taxon>
        <taxon>Pseudomonadati</taxon>
        <taxon>Pseudomonadota</taxon>
        <taxon>Alphaproteobacteria</taxon>
        <taxon>Sphingomonadales</taxon>
        <taxon>Sphingomonadaceae</taxon>
        <taxon>Sphingomonas</taxon>
    </lineage>
</organism>
<feature type="transmembrane region" description="Helical" evidence="7">
    <location>
        <begin position="275"/>
        <end position="298"/>
    </location>
</feature>
<evidence type="ECO:0000256" key="6">
    <source>
        <dbReference type="ARBA" id="ARBA00023136"/>
    </source>
</evidence>
<dbReference type="InterPro" id="IPR036259">
    <property type="entry name" value="MFS_trans_sf"/>
</dbReference>
<evidence type="ECO:0000313" key="9">
    <source>
        <dbReference type="EMBL" id="MFD1787234.1"/>
    </source>
</evidence>
<evidence type="ECO:0000256" key="1">
    <source>
        <dbReference type="ARBA" id="ARBA00004141"/>
    </source>
</evidence>
<dbReference type="EMBL" id="JBHUFC010000002">
    <property type="protein sequence ID" value="MFD1787234.1"/>
    <property type="molecule type" value="Genomic_DNA"/>
</dbReference>
<dbReference type="InterPro" id="IPR004752">
    <property type="entry name" value="AmpG_permease/AT-1"/>
</dbReference>
<feature type="transmembrane region" description="Helical" evidence="7">
    <location>
        <begin position="185"/>
        <end position="204"/>
    </location>
</feature>
<comment type="caution">
    <text evidence="9">The sequence shown here is derived from an EMBL/GenBank/DDBJ whole genome shotgun (WGS) entry which is preliminary data.</text>
</comment>
<feature type="transmembrane region" description="Helical" evidence="7">
    <location>
        <begin position="332"/>
        <end position="356"/>
    </location>
</feature>
<dbReference type="InterPro" id="IPR011701">
    <property type="entry name" value="MFS"/>
</dbReference>
<comment type="subcellular location">
    <subcellularLocation>
        <location evidence="1">Membrane</location>
        <topology evidence="1">Multi-pass membrane protein</topology>
    </subcellularLocation>
</comment>
<feature type="transmembrane region" description="Helical" evidence="7">
    <location>
        <begin position="118"/>
        <end position="140"/>
    </location>
</feature>
<evidence type="ECO:0000259" key="8">
    <source>
        <dbReference type="PROSITE" id="PS50850"/>
    </source>
</evidence>
<evidence type="ECO:0000256" key="3">
    <source>
        <dbReference type="ARBA" id="ARBA00022448"/>
    </source>
</evidence>
<evidence type="ECO:0000256" key="7">
    <source>
        <dbReference type="SAM" id="Phobius"/>
    </source>
</evidence>
<feature type="transmembrane region" description="Helical" evidence="7">
    <location>
        <begin position="305"/>
        <end position="326"/>
    </location>
</feature>
<sequence>MASVSEAGSRWGGLRPYFERAPLATFFLGISSGLCFTLIGATLTTRLAQSNIDKKTITAFTLAFLVYNFKPLWAWMVDGIRLPILGRLGQRVSWMIFAGVLVMAAVANLARVDPGTQLWATVTAAIIVGAAGATYDIVIDAYRIEILKPYQLGVGSGMIQYGWRVGSVLTGGLALVLAARLGWNISYLICALFALPAIAVALLFGEPDRHREPTGRRGAGEIWASIIGPFVEFFRRSGAWLLLLFILIHKIGDTLGQLVLRLLLDDLGFTNDEIALFDVGIGFWAYLIGIFIGGALYARMGLKRSVLLSLTLMAVSNASFAILANAGHSNAILAGAMTFENIASGIGSVTVIAYFSALCDLRFTAAQYALISSAASIVGRFLNVAVASDLVDAFGWAGFYWVTTIVALPGVLLFWWMARSGVIDRSIGTAGTEGESDARAGASA</sequence>
<evidence type="ECO:0000256" key="2">
    <source>
        <dbReference type="ARBA" id="ARBA00008335"/>
    </source>
</evidence>
<feature type="domain" description="Major facilitator superfamily (MFS) profile" evidence="8">
    <location>
        <begin position="17"/>
        <end position="422"/>
    </location>
</feature>
<dbReference type="Proteomes" id="UP001597283">
    <property type="component" value="Unassembled WGS sequence"/>
</dbReference>
<proteinExistence type="inferred from homology"/>
<gene>
    <name evidence="9" type="ORF">ACFSC3_06595</name>
</gene>
<reference evidence="10" key="1">
    <citation type="journal article" date="2019" name="Int. J. Syst. Evol. Microbiol.">
        <title>The Global Catalogue of Microorganisms (GCM) 10K type strain sequencing project: providing services to taxonomists for standard genome sequencing and annotation.</title>
        <authorList>
            <consortium name="The Broad Institute Genomics Platform"/>
            <consortium name="The Broad Institute Genome Sequencing Center for Infectious Disease"/>
            <person name="Wu L."/>
            <person name="Ma J."/>
        </authorList>
    </citation>
    <scope>NUCLEOTIDE SEQUENCE [LARGE SCALE GENOMIC DNA]</scope>
    <source>
        <strain evidence="10">Q85</strain>
    </source>
</reference>
<dbReference type="PANTHER" id="PTHR12778:SF10">
    <property type="entry name" value="MAJOR FACILITATOR SUPERFAMILY DOMAIN-CONTAINING PROTEIN 3"/>
    <property type="match status" value="1"/>
</dbReference>
<dbReference type="NCBIfam" id="TIGR00901">
    <property type="entry name" value="2A0125"/>
    <property type="match status" value="1"/>
</dbReference>
<keyword evidence="6 7" id="KW-0472">Membrane</keyword>
<feature type="transmembrane region" description="Helical" evidence="7">
    <location>
        <begin position="57"/>
        <end position="80"/>
    </location>
</feature>
<feature type="transmembrane region" description="Helical" evidence="7">
    <location>
        <begin position="92"/>
        <end position="112"/>
    </location>
</feature>
<feature type="transmembrane region" description="Helical" evidence="7">
    <location>
        <begin position="21"/>
        <end position="45"/>
    </location>
</feature>
<feature type="transmembrane region" description="Helical" evidence="7">
    <location>
        <begin position="393"/>
        <end position="416"/>
    </location>
</feature>
<feature type="transmembrane region" description="Helical" evidence="7">
    <location>
        <begin position="368"/>
        <end position="387"/>
    </location>
</feature>
<dbReference type="SUPFAM" id="SSF103473">
    <property type="entry name" value="MFS general substrate transporter"/>
    <property type="match status" value="1"/>
</dbReference>
<accession>A0ABW4NB12</accession>